<keyword evidence="1" id="KW-1133">Transmembrane helix</keyword>
<protein>
    <submittedName>
        <fullName evidence="2">Signal transduction histidine kinase</fullName>
    </submittedName>
</protein>
<name>A0A225SST2_9BURK</name>
<evidence type="ECO:0000313" key="2">
    <source>
        <dbReference type="EMBL" id="OWY34242.1"/>
    </source>
</evidence>
<sequence>MKFRTIFLIVLLALVAIFAAVNWTAFTATTTLSLIYTEFQAPLGAVMLGVVVVLTAFFLLYILALQTSVMLESRRLTKQLEAQRALADQAEHSRFNDLRGYLKTELEQLQRRQTEQQTLLAQRLDALQRNIQQRVEQTENAVAAQVGELDDRLQRQRVTTLPQNLA</sequence>
<dbReference type="GO" id="GO:0016301">
    <property type="term" value="F:kinase activity"/>
    <property type="evidence" value="ECO:0007669"/>
    <property type="project" value="UniProtKB-KW"/>
</dbReference>
<keyword evidence="1" id="KW-0472">Membrane</keyword>
<dbReference type="RefSeq" id="WP_088755457.1">
    <property type="nucleotide sequence ID" value="NZ_NJGV01000010.1"/>
</dbReference>
<dbReference type="EMBL" id="NJGV01000010">
    <property type="protein sequence ID" value="OWY34242.1"/>
    <property type="molecule type" value="Genomic_DNA"/>
</dbReference>
<keyword evidence="2" id="KW-0808">Transferase</keyword>
<keyword evidence="1" id="KW-0812">Transmembrane</keyword>
<evidence type="ECO:0000313" key="3">
    <source>
        <dbReference type="Proteomes" id="UP000214747"/>
    </source>
</evidence>
<keyword evidence="3" id="KW-1185">Reference proteome</keyword>
<organism evidence="2 3">
    <name type="scientific">Herbaspirillum aquaticum</name>
    <dbReference type="NCBI Taxonomy" id="568783"/>
    <lineage>
        <taxon>Bacteria</taxon>
        <taxon>Pseudomonadati</taxon>
        <taxon>Pseudomonadota</taxon>
        <taxon>Betaproteobacteria</taxon>
        <taxon>Burkholderiales</taxon>
        <taxon>Oxalobacteraceae</taxon>
        <taxon>Herbaspirillum</taxon>
    </lineage>
</organism>
<reference evidence="2 3" key="1">
    <citation type="journal article" date="2010" name="Int. J. Syst. Evol. Microbiol.">
        <title>Reclassification of Herbaspirillum putei as a later heterotypic synonym of Herbaspirillum huttiense, with the description of H. huttiense subsp. huttiense subsp. nov. and H. huttiense subsp. putei subsp. nov., comb. nov., and description of Herbaspirillum aquaticum sp. nov.</title>
        <authorList>
            <person name="Dobritsa A.P."/>
            <person name="Reddy M.C."/>
            <person name="Samadpour M."/>
        </authorList>
    </citation>
    <scope>NUCLEOTIDE SEQUENCE [LARGE SCALE GENOMIC DNA]</scope>
    <source>
        <strain evidence="2 3">IEH 4430</strain>
    </source>
</reference>
<proteinExistence type="predicted"/>
<comment type="caution">
    <text evidence="2">The sequence shown here is derived from an EMBL/GenBank/DDBJ whole genome shotgun (WGS) entry which is preliminary data.</text>
</comment>
<accession>A0A225SST2</accession>
<gene>
    <name evidence="2" type="ORF">CEJ45_12655</name>
</gene>
<keyword evidence="2" id="KW-0418">Kinase</keyword>
<dbReference type="AlphaFoldDB" id="A0A225SST2"/>
<dbReference type="Proteomes" id="UP000214747">
    <property type="component" value="Unassembled WGS sequence"/>
</dbReference>
<feature type="transmembrane region" description="Helical" evidence="1">
    <location>
        <begin position="43"/>
        <end position="65"/>
    </location>
</feature>
<evidence type="ECO:0000256" key="1">
    <source>
        <dbReference type="SAM" id="Phobius"/>
    </source>
</evidence>